<dbReference type="InParanoid" id="A0A067M8H3"/>
<feature type="region of interest" description="Disordered" evidence="1">
    <location>
        <begin position="1"/>
        <end position="34"/>
    </location>
</feature>
<dbReference type="OrthoDB" id="3068835at2759"/>
<name>A0A067M8H3_BOTB1</name>
<dbReference type="PANTHER" id="PTHR38887">
    <property type="entry name" value="CHROMOSOME 21, WHOLE GENOME SHOTGUN SEQUENCE"/>
    <property type="match status" value="1"/>
</dbReference>
<dbReference type="PANTHER" id="PTHR38887:SF1">
    <property type="entry name" value="RAS MODIFICATION PROTEIN ERF4"/>
    <property type="match status" value="1"/>
</dbReference>
<feature type="compositionally biased region" description="Low complexity" evidence="1">
    <location>
        <begin position="10"/>
        <end position="26"/>
    </location>
</feature>
<sequence>MEFPTPAIAQYPSQSQSQTSDQSQGQGYHTPGAEPPSYVQAALAGYTDNDARLLFAPPLLSPSAPVRPIQIPVCVPQLAPGVESPFSRAYSPVLAAAGIDQAEWLKFTDGLNIAFSASPPLRVVNTAGKIIGFVPYHWAIIAGAAMQTAAQTGMHVLSKGLTDRYLRHANDTFFAPRGLRVRLCTTAAMRQLIGLDARTPPNKTLDVAKSIGRGVETVGLHLPIIRKIIVRLHPAPRVDERTGRDATARRVAALGGAIAPLDYNVPPPRTPEGLMDKSSALCIKLDQWSQGRAQAKASRARELLEIRRGGGDVTGMGEQFGAAGRRARRADRRAARDQRRGRVPTPSRAMMMRVAIADRIEANQSIGVLWIVVIDASQDDQIENREIVDSKDDKELIPESEWEDQLELEDEVDQKQWDELEKHGEKMHFD</sequence>
<dbReference type="AlphaFoldDB" id="A0A067M8H3"/>
<dbReference type="EMBL" id="KL198062">
    <property type="protein sequence ID" value="KDQ11010.1"/>
    <property type="molecule type" value="Genomic_DNA"/>
</dbReference>
<feature type="compositionally biased region" description="Basic and acidic residues" evidence="1">
    <location>
        <begin position="413"/>
        <end position="430"/>
    </location>
</feature>
<evidence type="ECO:0000313" key="3">
    <source>
        <dbReference type="Proteomes" id="UP000027195"/>
    </source>
</evidence>
<keyword evidence="3" id="KW-1185">Reference proteome</keyword>
<proteinExistence type="predicted"/>
<dbReference type="Pfam" id="PF15496">
    <property type="entry name" value="DUF4646"/>
    <property type="match status" value="1"/>
</dbReference>
<feature type="compositionally biased region" description="Basic and acidic residues" evidence="1">
    <location>
        <begin position="386"/>
        <end position="397"/>
    </location>
</feature>
<dbReference type="HOGENOM" id="CLU_048462_0_0_1"/>
<accession>A0A067M8H3</accession>
<feature type="region of interest" description="Disordered" evidence="1">
    <location>
        <begin position="315"/>
        <end position="344"/>
    </location>
</feature>
<gene>
    <name evidence="2" type="ORF">BOTBODRAFT_57738</name>
</gene>
<protein>
    <submittedName>
        <fullName evidence="2">Uncharacterized protein</fullName>
    </submittedName>
</protein>
<evidence type="ECO:0000313" key="2">
    <source>
        <dbReference type="EMBL" id="KDQ11010.1"/>
    </source>
</evidence>
<feature type="compositionally biased region" description="Acidic residues" evidence="1">
    <location>
        <begin position="398"/>
        <end position="412"/>
    </location>
</feature>
<dbReference type="Proteomes" id="UP000027195">
    <property type="component" value="Unassembled WGS sequence"/>
</dbReference>
<evidence type="ECO:0000256" key="1">
    <source>
        <dbReference type="SAM" id="MobiDB-lite"/>
    </source>
</evidence>
<feature type="region of interest" description="Disordered" evidence="1">
    <location>
        <begin position="386"/>
        <end position="430"/>
    </location>
</feature>
<dbReference type="InterPro" id="IPR028018">
    <property type="entry name" value="DUF4646"/>
</dbReference>
<reference evidence="3" key="1">
    <citation type="journal article" date="2014" name="Proc. Natl. Acad. Sci. U.S.A.">
        <title>Extensive sampling of basidiomycete genomes demonstrates inadequacy of the white-rot/brown-rot paradigm for wood decay fungi.</title>
        <authorList>
            <person name="Riley R."/>
            <person name="Salamov A.A."/>
            <person name="Brown D.W."/>
            <person name="Nagy L.G."/>
            <person name="Floudas D."/>
            <person name="Held B.W."/>
            <person name="Levasseur A."/>
            <person name="Lombard V."/>
            <person name="Morin E."/>
            <person name="Otillar R."/>
            <person name="Lindquist E.A."/>
            <person name="Sun H."/>
            <person name="LaButti K.M."/>
            <person name="Schmutz J."/>
            <person name="Jabbour D."/>
            <person name="Luo H."/>
            <person name="Baker S.E."/>
            <person name="Pisabarro A.G."/>
            <person name="Walton J.D."/>
            <person name="Blanchette R.A."/>
            <person name="Henrissat B."/>
            <person name="Martin F."/>
            <person name="Cullen D."/>
            <person name="Hibbett D.S."/>
            <person name="Grigoriev I.V."/>
        </authorList>
    </citation>
    <scope>NUCLEOTIDE SEQUENCE [LARGE SCALE GENOMIC DNA]</scope>
    <source>
        <strain evidence="3">FD-172 SS1</strain>
    </source>
</reference>
<organism evidence="2 3">
    <name type="scientific">Botryobasidium botryosum (strain FD-172 SS1)</name>
    <dbReference type="NCBI Taxonomy" id="930990"/>
    <lineage>
        <taxon>Eukaryota</taxon>
        <taxon>Fungi</taxon>
        <taxon>Dikarya</taxon>
        <taxon>Basidiomycota</taxon>
        <taxon>Agaricomycotina</taxon>
        <taxon>Agaricomycetes</taxon>
        <taxon>Cantharellales</taxon>
        <taxon>Botryobasidiaceae</taxon>
        <taxon>Botryobasidium</taxon>
    </lineage>
</organism>
<dbReference type="InterPro" id="IPR053221">
    <property type="entry name" value="Burnettramic_acid_biosynth"/>
</dbReference>
<dbReference type="STRING" id="930990.A0A067M8H3"/>